<dbReference type="EMBL" id="BCTB01000009">
    <property type="protein sequence ID" value="GAT14720.1"/>
    <property type="molecule type" value="Genomic_DNA"/>
</dbReference>
<reference evidence="3" key="2">
    <citation type="submission" date="2016-02" db="EMBL/GenBank/DDBJ databases">
        <title>Draft genome sequence of five rapidly growing Mycobacterium species.</title>
        <authorList>
            <person name="Katahira K."/>
            <person name="Gotou Y."/>
            <person name="Iida K."/>
            <person name="Ogura Y."/>
            <person name="Hayashi T."/>
        </authorList>
    </citation>
    <scope>NUCLEOTIDE SEQUENCE [LARGE SCALE GENOMIC DNA]</scope>
    <source>
        <strain evidence="3">JCM6362</strain>
    </source>
</reference>
<name>A0A100XDQ6_MYCTH</name>
<dbReference type="STRING" id="1797.RMCT_1690"/>
<protein>
    <submittedName>
        <fullName evidence="2">Integral membrane protein</fullName>
    </submittedName>
</protein>
<dbReference type="Proteomes" id="UP000069654">
    <property type="component" value="Unassembled WGS sequence"/>
</dbReference>
<feature type="transmembrane region" description="Helical" evidence="1">
    <location>
        <begin position="52"/>
        <end position="73"/>
    </location>
</feature>
<dbReference type="OrthoDB" id="5244650at2"/>
<dbReference type="RefSeq" id="WP_003925746.1">
    <property type="nucleotide sequence ID" value="NZ_BCTB01000009.1"/>
</dbReference>
<comment type="caution">
    <text evidence="2">The sequence shown here is derived from an EMBL/GenBank/DDBJ whole genome shotgun (WGS) entry which is preliminary data.</text>
</comment>
<evidence type="ECO:0000256" key="1">
    <source>
        <dbReference type="SAM" id="Phobius"/>
    </source>
</evidence>
<dbReference type="Pfam" id="PF14019">
    <property type="entry name" value="DUF4235"/>
    <property type="match status" value="1"/>
</dbReference>
<gene>
    <name evidence="2" type="ORF">RMCT_1690</name>
</gene>
<dbReference type="AlphaFoldDB" id="A0A100XDQ6"/>
<dbReference type="OMA" id="TGVWPAT"/>
<reference evidence="2 3" key="1">
    <citation type="journal article" date="2016" name="Genome Announc.">
        <title>Draft Genome Sequences of Five Rapidly Growing Mycobacterium Species, M. thermoresistibile, M. fortuitum subsp. acetamidolyticum, M. canariasense, M. brisbanense, and M. novocastrense.</title>
        <authorList>
            <person name="Katahira K."/>
            <person name="Ogura Y."/>
            <person name="Gotoh Y."/>
            <person name="Hayashi T."/>
        </authorList>
    </citation>
    <scope>NUCLEOTIDE SEQUENCE [LARGE SCALE GENOMIC DNA]</scope>
    <source>
        <strain evidence="2 3">JCM6362</strain>
    </source>
</reference>
<evidence type="ECO:0000313" key="3">
    <source>
        <dbReference type="Proteomes" id="UP000069654"/>
    </source>
</evidence>
<accession>A0A100XDQ6</accession>
<keyword evidence="1" id="KW-0472">Membrane</keyword>
<proteinExistence type="predicted"/>
<sequence length="90" mass="9568">MSAVSKMLYKPLSIAISVAGGLIAGWVFNQVWQRLSRSGEEPPEPKDLSRSGTEALMAAAVQGLIFGLVRAAVDRAGAKGYRAVTHDEPN</sequence>
<organism evidence="2 3">
    <name type="scientific">Mycolicibacterium thermoresistibile</name>
    <name type="common">Mycobacterium thermoresistibile</name>
    <dbReference type="NCBI Taxonomy" id="1797"/>
    <lineage>
        <taxon>Bacteria</taxon>
        <taxon>Bacillati</taxon>
        <taxon>Actinomycetota</taxon>
        <taxon>Actinomycetes</taxon>
        <taxon>Mycobacteriales</taxon>
        <taxon>Mycobacteriaceae</taxon>
        <taxon>Mycolicibacterium</taxon>
    </lineage>
</organism>
<keyword evidence="1" id="KW-0812">Transmembrane</keyword>
<feature type="transmembrane region" description="Helical" evidence="1">
    <location>
        <begin position="12"/>
        <end position="32"/>
    </location>
</feature>
<evidence type="ECO:0000313" key="2">
    <source>
        <dbReference type="EMBL" id="GAT14720.1"/>
    </source>
</evidence>
<keyword evidence="1" id="KW-1133">Transmembrane helix</keyword>
<dbReference type="InterPro" id="IPR025329">
    <property type="entry name" value="DUF4235"/>
</dbReference>